<dbReference type="Proteomes" id="UP000028607">
    <property type="component" value="Unassembled WGS sequence"/>
</dbReference>
<reference evidence="1 2" key="2">
    <citation type="journal article" date="2015" name="Antonie Van Leeuwenhoek">
        <title>Thioclava indica sp. nov., isolated from surface seawater of the Indian Ocean.</title>
        <authorList>
            <person name="Liu Y."/>
            <person name="Lai Q."/>
            <person name="Du J."/>
            <person name="Xu H."/>
            <person name="Jiang L."/>
            <person name="Shao Z."/>
        </authorList>
    </citation>
    <scope>NUCLEOTIDE SEQUENCE [LARGE SCALE GENOMIC DNA]</scope>
    <source>
        <strain evidence="1 2">13D2W-2</strain>
    </source>
</reference>
<dbReference type="PATRIC" id="fig|1317124.6.peg.2071"/>
<gene>
    <name evidence="1" type="ORF">DW2_10224</name>
</gene>
<evidence type="ECO:0000313" key="2">
    <source>
        <dbReference type="Proteomes" id="UP000028607"/>
    </source>
</evidence>
<name>A0A085TW37_9RHOB</name>
<dbReference type="AlphaFoldDB" id="A0A085TW37"/>
<comment type="caution">
    <text evidence="1">The sequence shown here is derived from an EMBL/GenBank/DDBJ whole genome shotgun (WGS) entry which is preliminary data.</text>
</comment>
<evidence type="ECO:0000313" key="1">
    <source>
        <dbReference type="EMBL" id="KFE34934.1"/>
    </source>
</evidence>
<organism evidence="1 2">
    <name type="scientific">Thioclava atlantica</name>
    <dbReference type="NCBI Taxonomy" id="1317124"/>
    <lineage>
        <taxon>Bacteria</taxon>
        <taxon>Pseudomonadati</taxon>
        <taxon>Pseudomonadota</taxon>
        <taxon>Alphaproteobacteria</taxon>
        <taxon>Rhodobacterales</taxon>
        <taxon>Paracoccaceae</taxon>
        <taxon>Thioclava</taxon>
    </lineage>
</organism>
<dbReference type="EMBL" id="AQRC01000007">
    <property type="protein sequence ID" value="KFE34934.1"/>
    <property type="molecule type" value="Genomic_DNA"/>
</dbReference>
<accession>A0A085TW37</accession>
<protein>
    <submittedName>
        <fullName evidence="1">Uncharacterized protein</fullName>
    </submittedName>
</protein>
<keyword evidence="2" id="KW-1185">Reference proteome</keyword>
<sequence length="64" mass="7153">MPLTRAIEDDDIVVAPNALESPALWRDPALSDATFLNGEVVAAMRENGTAKFWNLKRCRVLRLN</sequence>
<reference evidence="2" key="1">
    <citation type="submission" date="2013-04" db="EMBL/GenBank/DDBJ databases">
        <title>Thioclava sp. 13D2W-2 Genome Sequencing.</title>
        <authorList>
            <person name="Lai Q."/>
            <person name="Li G."/>
            <person name="Shao Z."/>
        </authorList>
    </citation>
    <scope>NUCLEOTIDE SEQUENCE [LARGE SCALE GENOMIC DNA]</scope>
    <source>
        <strain evidence="2">13D2W-2</strain>
    </source>
</reference>
<proteinExistence type="predicted"/>